<comment type="caution">
    <text evidence="2">The sequence shown here is derived from an EMBL/GenBank/DDBJ whole genome shotgun (WGS) entry which is preliminary data.</text>
</comment>
<reference evidence="2" key="2">
    <citation type="submission" date="2023-05" db="EMBL/GenBank/DDBJ databases">
        <authorList>
            <consortium name="Lawrence Berkeley National Laboratory"/>
            <person name="Steindorff A."/>
            <person name="Hensen N."/>
            <person name="Bonometti L."/>
            <person name="Westerberg I."/>
            <person name="Brannstrom I.O."/>
            <person name="Guillou S."/>
            <person name="Cros-Aarteil S."/>
            <person name="Calhoun S."/>
            <person name="Haridas S."/>
            <person name="Kuo A."/>
            <person name="Mondo S."/>
            <person name="Pangilinan J."/>
            <person name="Riley R."/>
            <person name="Labutti K."/>
            <person name="Andreopoulos B."/>
            <person name="Lipzen A."/>
            <person name="Chen C."/>
            <person name="Yanf M."/>
            <person name="Daum C."/>
            <person name="Ng V."/>
            <person name="Clum A."/>
            <person name="Ohm R."/>
            <person name="Martin F."/>
            <person name="Silar P."/>
            <person name="Natvig D."/>
            <person name="Lalanne C."/>
            <person name="Gautier V."/>
            <person name="Ament-Velasquez S.L."/>
            <person name="Kruys A."/>
            <person name="Hutchinson M.I."/>
            <person name="Powell A.J."/>
            <person name="Barry K."/>
            <person name="Miller A.N."/>
            <person name="Grigoriev I.V."/>
            <person name="Debuchy R."/>
            <person name="Gladieux P."/>
            <person name="Thoren M.H."/>
            <person name="Johannesson H."/>
        </authorList>
    </citation>
    <scope>NUCLEOTIDE SEQUENCE</scope>
    <source>
        <strain evidence="2">CBS 757.83</strain>
    </source>
</reference>
<organism evidence="2 3">
    <name type="scientific">Parathielavia hyrcaniae</name>
    <dbReference type="NCBI Taxonomy" id="113614"/>
    <lineage>
        <taxon>Eukaryota</taxon>
        <taxon>Fungi</taxon>
        <taxon>Dikarya</taxon>
        <taxon>Ascomycota</taxon>
        <taxon>Pezizomycotina</taxon>
        <taxon>Sordariomycetes</taxon>
        <taxon>Sordariomycetidae</taxon>
        <taxon>Sordariales</taxon>
        <taxon>Chaetomiaceae</taxon>
        <taxon>Parathielavia</taxon>
    </lineage>
</organism>
<reference evidence="2" key="1">
    <citation type="journal article" date="2023" name="Mol. Phylogenet. Evol.">
        <title>Genome-scale phylogeny and comparative genomics of the fungal order Sordariales.</title>
        <authorList>
            <person name="Hensen N."/>
            <person name="Bonometti L."/>
            <person name="Westerberg I."/>
            <person name="Brannstrom I.O."/>
            <person name="Guillou S."/>
            <person name="Cros-Aarteil S."/>
            <person name="Calhoun S."/>
            <person name="Haridas S."/>
            <person name="Kuo A."/>
            <person name="Mondo S."/>
            <person name="Pangilinan J."/>
            <person name="Riley R."/>
            <person name="LaButti K."/>
            <person name="Andreopoulos B."/>
            <person name="Lipzen A."/>
            <person name="Chen C."/>
            <person name="Yan M."/>
            <person name="Daum C."/>
            <person name="Ng V."/>
            <person name="Clum A."/>
            <person name="Steindorff A."/>
            <person name="Ohm R.A."/>
            <person name="Martin F."/>
            <person name="Silar P."/>
            <person name="Natvig D.O."/>
            <person name="Lalanne C."/>
            <person name="Gautier V."/>
            <person name="Ament-Velasquez S.L."/>
            <person name="Kruys A."/>
            <person name="Hutchinson M.I."/>
            <person name="Powell A.J."/>
            <person name="Barry K."/>
            <person name="Miller A.N."/>
            <person name="Grigoriev I.V."/>
            <person name="Debuchy R."/>
            <person name="Gladieux P."/>
            <person name="Hiltunen Thoren M."/>
            <person name="Johannesson H."/>
        </authorList>
    </citation>
    <scope>NUCLEOTIDE SEQUENCE</scope>
    <source>
        <strain evidence="2">CBS 757.83</strain>
    </source>
</reference>
<sequence length="102" mass="11072">MVGNGGGNLQSAKRAHDQAGCPIPPFKIRGRSLRRRNPPFWGLESAHAIRILGPATGPLRGPFVNGPGPGFEERSPCRLGAGNLPWPRRTATFTRLIHRSVE</sequence>
<name>A0AAN6PXW5_9PEZI</name>
<accession>A0AAN6PXW5</accession>
<keyword evidence="3" id="KW-1185">Reference proteome</keyword>
<evidence type="ECO:0000313" key="3">
    <source>
        <dbReference type="Proteomes" id="UP001305647"/>
    </source>
</evidence>
<dbReference type="Proteomes" id="UP001305647">
    <property type="component" value="Unassembled WGS sequence"/>
</dbReference>
<dbReference type="AlphaFoldDB" id="A0AAN6PXW5"/>
<evidence type="ECO:0000256" key="1">
    <source>
        <dbReference type="SAM" id="MobiDB-lite"/>
    </source>
</evidence>
<proteinExistence type="predicted"/>
<dbReference type="EMBL" id="MU863646">
    <property type="protein sequence ID" value="KAK4099803.1"/>
    <property type="molecule type" value="Genomic_DNA"/>
</dbReference>
<evidence type="ECO:0000313" key="2">
    <source>
        <dbReference type="EMBL" id="KAK4099803.1"/>
    </source>
</evidence>
<gene>
    <name evidence="2" type="ORF">N658DRAFT_498049</name>
</gene>
<feature type="region of interest" description="Disordered" evidence="1">
    <location>
        <begin position="1"/>
        <end position="30"/>
    </location>
</feature>
<protein>
    <submittedName>
        <fullName evidence="2">Uncharacterized protein</fullName>
    </submittedName>
</protein>